<dbReference type="EMBL" id="CAJNOQ010040284">
    <property type="protein sequence ID" value="CAF1619557.1"/>
    <property type="molecule type" value="Genomic_DNA"/>
</dbReference>
<evidence type="ECO:0000313" key="1">
    <source>
        <dbReference type="EMBL" id="CAF1101619.1"/>
    </source>
</evidence>
<dbReference type="Proteomes" id="UP000682733">
    <property type="component" value="Unassembled WGS sequence"/>
</dbReference>
<dbReference type="AlphaFoldDB" id="A0A816C6X9"/>
<dbReference type="OrthoDB" id="687730at2759"/>
<gene>
    <name evidence="2" type="ORF">GPM918_LOCUS43649</name>
    <name evidence="1" type="ORF">OVA965_LOCUS19321</name>
    <name evidence="4" type="ORF">SRO942_LOCUS45196</name>
    <name evidence="3" type="ORF">TMI583_LOCUS19337</name>
</gene>
<evidence type="ECO:0000313" key="2">
    <source>
        <dbReference type="EMBL" id="CAF1619557.1"/>
    </source>
</evidence>
<protein>
    <recommendedName>
        <fullName evidence="6">VWFA domain-containing protein</fullName>
    </recommendedName>
</protein>
<evidence type="ECO:0000313" key="3">
    <source>
        <dbReference type="EMBL" id="CAF3863013.1"/>
    </source>
</evidence>
<evidence type="ECO:0000313" key="5">
    <source>
        <dbReference type="Proteomes" id="UP000663829"/>
    </source>
</evidence>
<comment type="caution">
    <text evidence="2">The sequence shown here is derived from an EMBL/GenBank/DDBJ whole genome shotgun (WGS) entry which is preliminary data.</text>
</comment>
<sequence>MLSVYCIRLPKEANTDDRVTILVVADYVTRIYMNQELKGVDVIRIRRLDKGTKFAEAFSYVIRVIQQLQQDLSYKKFQNVIILMSDREANYSDSELNTLPTIYRGAIAKFWTVVLGAKDRNVLSLINKTMHGEYKNIKESCDLVEAYVDIAQDN</sequence>
<reference evidence="2" key="1">
    <citation type="submission" date="2021-02" db="EMBL/GenBank/DDBJ databases">
        <authorList>
            <person name="Nowell W R."/>
        </authorList>
    </citation>
    <scope>NUCLEOTIDE SEQUENCE</scope>
</reference>
<dbReference type="EMBL" id="CAJOBA010009937">
    <property type="protein sequence ID" value="CAF3863013.1"/>
    <property type="molecule type" value="Genomic_DNA"/>
</dbReference>
<accession>A0A816C6X9</accession>
<dbReference type="EMBL" id="CAJNOK010009915">
    <property type="protein sequence ID" value="CAF1101619.1"/>
    <property type="molecule type" value="Genomic_DNA"/>
</dbReference>
<evidence type="ECO:0000313" key="4">
    <source>
        <dbReference type="EMBL" id="CAF4508591.1"/>
    </source>
</evidence>
<keyword evidence="5" id="KW-1185">Reference proteome</keyword>
<name>A0A816C6X9_9BILA</name>
<dbReference type="EMBL" id="CAJOBC010107376">
    <property type="protein sequence ID" value="CAF4508591.1"/>
    <property type="molecule type" value="Genomic_DNA"/>
</dbReference>
<proteinExistence type="predicted"/>
<dbReference type="Proteomes" id="UP000677228">
    <property type="component" value="Unassembled WGS sequence"/>
</dbReference>
<dbReference type="Proteomes" id="UP000663829">
    <property type="component" value="Unassembled WGS sequence"/>
</dbReference>
<dbReference type="Proteomes" id="UP000681722">
    <property type="component" value="Unassembled WGS sequence"/>
</dbReference>
<dbReference type="SUPFAM" id="SSF53300">
    <property type="entry name" value="vWA-like"/>
    <property type="match status" value="1"/>
</dbReference>
<organism evidence="2 5">
    <name type="scientific">Didymodactylos carnosus</name>
    <dbReference type="NCBI Taxonomy" id="1234261"/>
    <lineage>
        <taxon>Eukaryota</taxon>
        <taxon>Metazoa</taxon>
        <taxon>Spiralia</taxon>
        <taxon>Gnathifera</taxon>
        <taxon>Rotifera</taxon>
        <taxon>Eurotatoria</taxon>
        <taxon>Bdelloidea</taxon>
        <taxon>Philodinida</taxon>
        <taxon>Philodinidae</taxon>
        <taxon>Didymodactylos</taxon>
    </lineage>
</organism>
<evidence type="ECO:0008006" key="6">
    <source>
        <dbReference type="Google" id="ProtNLM"/>
    </source>
</evidence>
<dbReference type="Gene3D" id="3.40.50.410">
    <property type="entry name" value="von Willebrand factor, type A domain"/>
    <property type="match status" value="1"/>
</dbReference>
<dbReference type="InterPro" id="IPR036465">
    <property type="entry name" value="vWFA_dom_sf"/>
</dbReference>